<evidence type="ECO:0000313" key="5">
    <source>
        <dbReference type="Proteomes" id="UP000199478"/>
    </source>
</evidence>
<feature type="domain" description="AMP-dependent synthetase/ligase" evidence="3">
    <location>
        <begin position="16"/>
        <end position="339"/>
    </location>
</feature>
<dbReference type="Pfam" id="PF00501">
    <property type="entry name" value="AMP-binding"/>
    <property type="match status" value="1"/>
</dbReference>
<sequence>MRQNSDNNIAFAILEATERFADYPAIIAPDVTLSYNKFGRIIDTFVFQMKALGVDRSSVVAVHSSDMIVSLASAIAAALLGARYAAASRFWFDHSAITPTHFLRSAETNAFPDHPFHVIDDTWSPAITPVSRSMQQCVGFAKPSDHWLLLHSSGTTGAPKYMGLSADLVRRRAVATHDQFAGPEVRLCSLYGCQSRPFFARAMAALMYGCAIVDTVDPVSAQKAGTTLVTGSPQHAKVFLEDQKSDVMLPEYETAGAKISADIAELLLRSFETVTEVYGAGETSKSYAQRIVAVSDGKITKSALPAHCDLQIVSQAGAVCAAGESGEVRVRNSYLIDGYIGAPELTAKHFRDGWFYPGDIGHLTSEGVLVIAGRIDELINLNGLKFDPKRVDDALALSENVLAAACFAGTTENDEPTLFAFVEIAEGANAAQTVRGAHEVCVANVGPLYSPSQIFVVPHIPRTEDGAVRRHQCQQMAQELLRRAR</sequence>
<dbReference type="SUPFAM" id="SSF56801">
    <property type="entry name" value="Acetyl-CoA synthetase-like"/>
    <property type="match status" value="1"/>
</dbReference>
<protein>
    <submittedName>
        <fullName evidence="4">Acyl-CoA synthetase (AMP-forming)/AMP-acid ligase II</fullName>
    </submittedName>
</protein>
<dbReference type="EMBL" id="FOYP01000001">
    <property type="protein sequence ID" value="SFR42859.1"/>
    <property type="molecule type" value="Genomic_DNA"/>
</dbReference>
<gene>
    <name evidence="4" type="ORF">SAMN04488005_1831</name>
</gene>
<evidence type="ECO:0000313" key="4">
    <source>
        <dbReference type="EMBL" id="SFR42859.1"/>
    </source>
</evidence>
<reference evidence="5" key="1">
    <citation type="submission" date="2016-10" db="EMBL/GenBank/DDBJ databases">
        <authorList>
            <person name="Varghese N."/>
            <person name="Submissions S."/>
        </authorList>
    </citation>
    <scope>NUCLEOTIDE SEQUENCE [LARGE SCALE GENOMIC DNA]</scope>
    <source>
        <strain evidence="5">DSM 26879</strain>
    </source>
</reference>
<proteinExistence type="inferred from homology"/>
<evidence type="ECO:0000256" key="2">
    <source>
        <dbReference type="ARBA" id="ARBA00022598"/>
    </source>
</evidence>
<comment type="similarity">
    <text evidence="1">Belongs to the ATP-dependent AMP-binding enzyme family.</text>
</comment>
<dbReference type="InterPro" id="IPR045851">
    <property type="entry name" value="AMP-bd_C_sf"/>
</dbReference>
<dbReference type="OrthoDB" id="7433489at2"/>
<name>A0A1I6GL55_9RHOB</name>
<dbReference type="Proteomes" id="UP000199478">
    <property type="component" value="Unassembled WGS sequence"/>
</dbReference>
<evidence type="ECO:0000259" key="3">
    <source>
        <dbReference type="Pfam" id="PF00501"/>
    </source>
</evidence>
<dbReference type="Gene3D" id="3.40.50.12780">
    <property type="entry name" value="N-terminal domain of ligase-like"/>
    <property type="match status" value="1"/>
</dbReference>
<keyword evidence="2 4" id="KW-0436">Ligase</keyword>
<dbReference type="PANTHER" id="PTHR43201:SF5">
    <property type="entry name" value="MEDIUM-CHAIN ACYL-COA LIGASE ACSF2, MITOCHONDRIAL"/>
    <property type="match status" value="1"/>
</dbReference>
<accession>A0A1I6GL55</accession>
<dbReference type="STRING" id="390270.SAMN04488005_1831"/>
<dbReference type="AlphaFoldDB" id="A0A1I6GL55"/>
<dbReference type="PANTHER" id="PTHR43201">
    <property type="entry name" value="ACYL-COA SYNTHETASE"/>
    <property type="match status" value="1"/>
</dbReference>
<dbReference type="InterPro" id="IPR000873">
    <property type="entry name" value="AMP-dep_synth/lig_dom"/>
</dbReference>
<dbReference type="RefSeq" id="WP_090199192.1">
    <property type="nucleotide sequence ID" value="NZ_FOYP01000001.1"/>
</dbReference>
<dbReference type="GO" id="GO:0031956">
    <property type="term" value="F:medium-chain fatty acid-CoA ligase activity"/>
    <property type="evidence" value="ECO:0007669"/>
    <property type="project" value="TreeGrafter"/>
</dbReference>
<dbReference type="PROSITE" id="PS00455">
    <property type="entry name" value="AMP_BINDING"/>
    <property type="match status" value="1"/>
</dbReference>
<dbReference type="InterPro" id="IPR020845">
    <property type="entry name" value="AMP-binding_CS"/>
</dbReference>
<evidence type="ECO:0000256" key="1">
    <source>
        <dbReference type="ARBA" id="ARBA00006432"/>
    </source>
</evidence>
<keyword evidence="5" id="KW-1185">Reference proteome</keyword>
<dbReference type="GO" id="GO:0006631">
    <property type="term" value="P:fatty acid metabolic process"/>
    <property type="evidence" value="ECO:0007669"/>
    <property type="project" value="TreeGrafter"/>
</dbReference>
<organism evidence="4 5">
    <name type="scientific">Yoonia tamlensis</name>
    <dbReference type="NCBI Taxonomy" id="390270"/>
    <lineage>
        <taxon>Bacteria</taxon>
        <taxon>Pseudomonadati</taxon>
        <taxon>Pseudomonadota</taxon>
        <taxon>Alphaproteobacteria</taxon>
        <taxon>Rhodobacterales</taxon>
        <taxon>Paracoccaceae</taxon>
        <taxon>Yoonia</taxon>
    </lineage>
</organism>
<dbReference type="InterPro" id="IPR042099">
    <property type="entry name" value="ANL_N_sf"/>
</dbReference>
<dbReference type="Gene3D" id="3.30.300.30">
    <property type="match status" value="1"/>
</dbReference>